<protein>
    <recommendedName>
        <fullName evidence="7">Calpain catalytic domain-containing protein</fullName>
    </recommendedName>
</protein>
<dbReference type="SMART" id="SM00230">
    <property type="entry name" value="CysPc"/>
    <property type="match status" value="1"/>
</dbReference>
<dbReference type="InParanoid" id="E4WY71"/>
<comment type="similarity">
    <text evidence="1">Belongs to the peptidase C2 family.</text>
</comment>
<keyword evidence="3 6" id="KW-0378">Hydrolase</keyword>
<feature type="active site" evidence="5 6">
    <location>
        <position position="230"/>
    </location>
</feature>
<evidence type="ECO:0000256" key="5">
    <source>
        <dbReference type="PIRSR" id="PIRSR622684-1"/>
    </source>
</evidence>
<sequence>MSDIKFGKSTLVHNIAPEAEIAVEKLRKVSDGGEVFTDNDFDLEDSVHLNTVKEVLRLGEINVRDKTKPIVFVSPDGLSSCDVSQGALGDCWFLSALSCVAADDMPGTIVASCVGGYKFKFFRMGEWVDVVVDDRLPVRRRASESATNEFWVPLTEKAYAKFNGGYTKLVGGQTCWALTDLSGGIAEKYTVQGIDLVKLLHTIENNALICTSNIDEGGNENINKGLISGHAYALLNVETVALKDGSRVEMVNIRNPWGRTEWDGDWSDKDTVNWNRVSEEEKNRLGFEVKDDGSFWMTVKDWVDEFEVLTICALPGMDLEDEDGHFTEEEKIERDTRVIGTFTPGVNAPRDVNHLQKVFLDHEFGIQIEMDIQKYIKETTRLIWLQFLVDSPLKDTRYIMVNIYKKT</sequence>
<dbReference type="SUPFAM" id="SSF54001">
    <property type="entry name" value="Cysteine proteinases"/>
    <property type="match status" value="1"/>
</dbReference>
<dbReference type="PANTHER" id="PTHR10183:SF379">
    <property type="entry name" value="CALPAIN-5"/>
    <property type="match status" value="1"/>
</dbReference>
<keyword evidence="9" id="KW-1185">Reference proteome</keyword>
<dbReference type="InterPro" id="IPR001300">
    <property type="entry name" value="Peptidase_C2_calpain_cat"/>
</dbReference>
<feature type="domain" description="Calpain catalytic" evidence="7">
    <location>
        <begin position="57"/>
        <end position="315"/>
    </location>
</feature>
<dbReference type="CDD" id="cd00044">
    <property type="entry name" value="CysPc"/>
    <property type="match status" value="1"/>
</dbReference>
<accession>E4WY71</accession>
<evidence type="ECO:0000256" key="3">
    <source>
        <dbReference type="ARBA" id="ARBA00022801"/>
    </source>
</evidence>
<dbReference type="Proteomes" id="UP000001307">
    <property type="component" value="Unassembled WGS sequence"/>
</dbReference>
<dbReference type="InterPro" id="IPR000169">
    <property type="entry name" value="Pept_cys_AS"/>
</dbReference>
<name>E4WY71_OIKDI</name>
<dbReference type="InterPro" id="IPR022684">
    <property type="entry name" value="Calpain_cysteine_protease"/>
</dbReference>
<dbReference type="PANTHER" id="PTHR10183">
    <property type="entry name" value="CALPAIN"/>
    <property type="match status" value="1"/>
</dbReference>
<evidence type="ECO:0000313" key="8">
    <source>
        <dbReference type="EMBL" id="CBY22315.1"/>
    </source>
</evidence>
<dbReference type="AlphaFoldDB" id="E4WY71"/>
<dbReference type="Gene3D" id="3.90.70.10">
    <property type="entry name" value="Cysteine proteinases"/>
    <property type="match status" value="1"/>
</dbReference>
<feature type="active site" evidence="5 6">
    <location>
        <position position="255"/>
    </location>
</feature>
<keyword evidence="4 6" id="KW-0788">Thiol protease</keyword>
<evidence type="ECO:0000256" key="4">
    <source>
        <dbReference type="ARBA" id="ARBA00022807"/>
    </source>
</evidence>
<dbReference type="GO" id="GO:0004198">
    <property type="term" value="F:calcium-dependent cysteine-type endopeptidase activity"/>
    <property type="evidence" value="ECO:0007669"/>
    <property type="project" value="InterPro"/>
</dbReference>
<evidence type="ECO:0000256" key="1">
    <source>
        <dbReference type="ARBA" id="ARBA00007623"/>
    </source>
</evidence>
<dbReference type="Pfam" id="PF00648">
    <property type="entry name" value="Peptidase_C2"/>
    <property type="match status" value="1"/>
</dbReference>
<organism evidence="8">
    <name type="scientific">Oikopleura dioica</name>
    <name type="common">Tunicate</name>
    <dbReference type="NCBI Taxonomy" id="34765"/>
    <lineage>
        <taxon>Eukaryota</taxon>
        <taxon>Metazoa</taxon>
        <taxon>Chordata</taxon>
        <taxon>Tunicata</taxon>
        <taxon>Appendicularia</taxon>
        <taxon>Copelata</taxon>
        <taxon>Oikopleuridae</taxon>
        <taxon>Oikopleura</taxon>
    </lineage>
</organism>
<dbReference type="OrthoDB" id="424753at2759"/>
<feature type="active site" evidence="5 6">
    <location>
        <position position="91"/>
    </location>
</feature>
<dbReference type="PRINTS" id="PR00704">
    <property type="entry name" value="CALPAIN"/>
</dbReference>
<dbReference type="FunFam" id="3.90.70.10:FF:000114">
    <property type="entry name" value="Calpain a"/>
    <property type="match status" value="1"/>
</dbReference>
<dbReference type="EMBL" id="FN653018">
    <property type="protein sequence ID" value="CBY22315.1"/>
    <property type="molecule type" value="Genomic_DNA"/>
</dbReference>
<proteinExistence type="inferred from homology"/>
<dbReference type="GO" id="GO:0006508">
    <property type="term" value="P:proteolysis"/>
    <property type="evidence" value="ECO:0007669"/>
    <property type="project" value="UniProtKB-KW"/>
</dbReference>
<dbReference type="PROSITE" id="PS50203">
    <property type="entry name" value="CALPAIN_CAT"/>
    <property type="match status" value="1"/>
</dbReference>
<evidence type="ECO:0000259" key="7">
    <source>
        <dbReference type="PROSITE" id="PS50203"/>
    </source>
</evidence>
<dbReference type="PROSITE" id="PS00139">
    <property type="entry name" value="THIOL_PROTEASE_CYS"/>
    <property type="match status" value="1"/>
</dbReference>
<reference evidence="8" key="1">
    <citation type="journal article" date="2010" name="Science">
        <title>Plasticity of animal genome architecture unmasked by rapid evolution of a pelagic tunicate.</title>
        <authorList>
            <person name="Denoeud F."/>
            <person name="Henriet S."/>
            <person name="Mungpakdee S."/>
            <person name="Aury J.M."/>
            <person name="Da Silva C."/>
            <person name="Brinkmann H."/>
            <person name="Mikhaleva J."/>
            <person name="Olsen L.C."/>
            <person name="Jubin C."/>
            <person name="Canestro C."/>
            <person name="Bouquet J.M."/>
            <person name="Danks G."/>
            <person name="Poulain J."/>
            <person name="Campsteijn C."/>
            <person name="Adamski M."/>
            <person name="Cross I."/>
            <person name="Yadetie F."/>
            <person name="Muffato M."/>
            <person name="Louis A."/>
            <person name="Butcher S."/>
            <person name="Tsagkogeorga G."/>
            <person name="Konrad A."/>
            <person name="Singh S."/>
            <person name="Jensen M.F."/>
            <person name="Cong E.H."/>
            <person name="Eikeseth-Otteraa H."/>
            <person name="Noel B."/>
            <person name="Anthouard V."/>
            <person name="Porcel B.M."/>
            <person name="Kachouri-Lafond R."/>
            <person name="Nishino A."/>
            <person name="Ugolini M."/>
            <person name="Chourrout P."/>
            <person name="Nishida H."/>
            <person name="Aasland R."/>
            <person name="Huzurbazar S."/>
            <person name="Westhof E."/>
            <person name="Delsuc F."/>
            <person name="Lehrach H."/>
            <person name="Reinhardt R."/>
            <person name="Weissenbach J."/>
            <person name="Roy S.W."/>
            <person name="Artiguenave F."/>
            <person name="Postlethwait J.H."/>
            <person name="Manak J.R."/>
            <person name="Thompson E.M."/>
            <person name="Jaillon O."/>
            <person name="Du Pasquier L."/>
            <person name="Boudinot P."/>
            <person name="Liberles D.A."/>
            <person name="Volff J.N."/>
            <person name="Philippe H."/>
            <person name="Lenhard B."/>
            <person name="Roest Crollius H."/>
            <person name="Wincker P."/>
            <person name="Chourrout D."/>
        </authorList>
    </citation>
    <scope>NUCLEOTIDE SEQUENCE [LARGE SCALE GENOMIC DNA]</scope>
</reference>
<dbReference type="GO" id="GO:0005737">
    <property type="term" value="C:cytoplasm"/>
    <property type="evidence" value="ECO:0007669"/>
    <property type="project" value="TreeGrafter"/>
</dbReference>
<evidence type="ECO:0000256" key="6">
    <source>
        <dbReference type="PROSITE-ProRule" id="PRU00239"/>
    </source>
</evidence>
<evidence type="ECO:0000313" key="9">
    <source>
        <dbReference type="Proteomes" id="UP000001307"/>
    </source>
</evidence>
<keyword evidence="2 6" id="KW-0645">Protease</keyword>
<evidence type="ECO:0000256" key="2">
    <source>
        <dbReference type="ARBA" id="ARBA00022670"/>
    </source>
</evidence>
<dbReference type="InterPro" id="IPR038765">
    <property type="entry name" value="Papain-like_cys_pep_sf"/>
</dbReference>
<gene>
    <name evidence="8" type="ORF">GSOID_T00011872001</name>
</gene>